<dbReference type="EMBL" id="JASNWA010000008">
    <property type="protein sequence ID" value="KAK3170771.1"/>
    <property type="molecule type" value="Genomic_DNA"/>
</dbReference>
<dbReference type="AlphaFoldDB" id="A0AAE0DIH0"/>
<accession>A0AAE0DIH0</accession>
<keyword evidence="2" id="KW-1185">Reference proteome</keyword>
<gene>
    <name evidence="1" type="ORF">OEA41_002853</name>
</gene>
<organism evidence="1 2">
    <name type="scientific">Lepraria neglecta</name>
    <dbReference type="NCBI Taxonomy" id="209136"/>
    <lineage>
        <taxon>Eukaryota</taxon>
        <taxon>Fungi</taxon>
        <taxon>Dikarya</taxon>
        <taxon>Ascomycota</taxon>
        <taxon>Pezizomycotina</taxon>
        <taxon>Lecanoromycetes</taxon>
        <taxon>OSLEUM clade</taxon>
        <taxon>Lecanoromycetidae</taxon>
        <taxon>Lecanorales</taxon>
        <taxon>Lecanorineae</taxon>
        <taxon>Stereocaulaceae</taxon>
        <taxon>Lepraria</taxon>
    </lineage>
</organism>
<reference evidence="1" key="1">
    <citation type="submission" date="2022-11" db="EMBL/GenBank/DDBJ databases">
        <title>Chromosomal genome sequence assembly and mating type (MAT) locus characterization of the leprose asexual lichenized fungus Lepraria neglecta (Nyl.) Erichsen.</title>
        <authorList>
            <person name="Allen J.L."/>
            <person name="Pfeffer B."/>
        </authorList>
    </citation>
    <scope>NUCLEOTIDE SEQUENCE</scope>
    <source>
        <strain evidence="1">Allen 5258</strain>
    </source>
</reference>
<protein>
    <submittedName>
        <fullName evidence="1">Uncharacterized protein</fullName>
    </submittedName>
</protein>
<sequence length="185" mass="20776">MEGHAYKAYVGSGVGREGLLRRILDHLNPEFRKRNISKYLYRILKNPEVTALYLTLASFSTAVSPAVCYLTEATIALILGTYCSDIYKVIRLPGLPRVDWKRGMNMADSLIANDQVRLWKELAVSRRNNTLSHAISGGTTTIYASFKANGSLKTVEFYLCRLKFLIPLAIVREWTLTSSPTVNVD</sequence>
<dbReference type="Proteomes" id="UP001276659">
    <property type="component" value="Unassembled WGS sequence"/>
</dbReference>
<proteinExistence type="predicted"/>
<evidence type="ECO:0000313" key="2">
    <source>
        <dbReference type="Proteomes" id="UP001276659"/>
    </source>
</evidence>
<evidence type="ECO:0000313" key="1">
    <source>
        <dbReference type="EMBL" id="KAK3170771.1"/>
    </source>
</evidence>
<comment type="caution">
    <text evidence="1">The sequence shown here is derived from an EMBL/GenBank/DDBJ whole genome shotgun (WGS) entry which is preliminary data.</text>
</comment>
<name>A0AAE0DIH0_9LECA</name>